<dbReference type="Proteomes" id="UP000007322">
    <property type="component" value="Chromosome 2"/>
</dbReference>
<evidence type="ECO:0000313" key="3">
    <source>
        <dbReference type="Proteomes" id="UP000007322"/>
    </source>
</evidence>
<evidence type="ECO:0000256" key="1">
    <source>
        <dbReference type="SAM" id="MobiDB-lite"/>
    </source>
</evidence>
<dbReference type="InParanoid" id="G2QB25"/>
<sequence>MDSPVGLGSVGEPVAANQQGECREGLQDRANPRKHRVQPDGKNKPAAGHSGLIAAICSDLQPKGLDAMTEGSQADSNGNTGGPVMISFISKLFWLHRLLAVLTPVLHEQLGHCTHEQDHGIRRALWGSSTNTGDSPLHLWSLLALTDRAAVPGVTATSTTKSRNTLAYLAPAESYRGDGMLTSRAAHHSFGLICGSAPLPARWPGSLSGSGGERSSQQVSETLDSIKPPVGPERKVDLKECASSPLYPVVDGLLLGRGGKGNRQGESTRAKAGGVCACVLVWGARGELSRTVESGRAGRVWNQEANRRVWSASPGMMIASGTLCNLAFPT</sequence>
<organism evidence="2 3">
    <name type="scientific">Thermothelomyces thermophilus (strain ATCC 42464 / BCRC 31852 / DSM 1799)</name>
    <name type="common">Sporotrichum thermophile</name>
    <dbReference type="NCBI Taxonomy" id="573729"/>
    <lineage>
        <taxon>Eukaryota</taxon>
        <taxon>Fungi</taxon>
        <taxon>Dikarya</taxon>
        <taxon>Ascomycota</taxon>
        <taxon>Pezizomycotina</taxon>
        <taxon>Sordariomycetes</taxon>
        <taxon>Sordariomycetidae</taxon>
        <taxon>Sordariales</taxon>
        <taxon>Chaetomiaceae</taxon>
        <taxon>Thermothelomyces</taxon>
    </lineage>
</organism>
<dbReference type="HOGENOM" id="CLU_842450_0_0_1"/>
<dbReference type="GeneID" id="11511887"/>
<gene>
    <name evidence="2" type="ORF">MYCTH_93272</name>
</gene>
<evidence type="ECO:0000313" key="2">
    <source>
        <dbReference type="EMBL" id="AEO55963.1"/>
    </source>
</evidence>
<dbReference type="RefSeq" id="XP_003661208.1">
    <property type="nucleotide sequence ID" value="XM_003661160.1"/>
</dbReference>
<dbReference type="VEuPathDB" id="FungiDB:MYCTH_93272"/>
<dbReference type="KEGG" id="mtm:MYCTH_93272"/>
<dbReference type="EMBL" id="CP003003">
    <property type="protein sequence ID" value="AEO55963.1"/>
    <property type="molecule type" value="Genomic_DNA"/>
</dbReference>
<feature type="region of interest" description="Disordered" evidence="1">
    <location>
        <begin position="1"/>
        <end position="48"/>
    </location>
</feature>
<protein>
    <submittedName>
        <fullName evidence="2">Uncharacterized protein</fullName>
    </submittedName>
</protein>
<reference evidence="2 3" key="1">
    <citation type="journal article" date="2011" name="Nat. Biotechnol.">
        <title>Comparative genomic analysis of the thermophilic biomass-degrading fungi Myceliophthora thermophila and Thielavia terrestris.</title>
        <authorList>
            <person name="Berka R.M."/>
            <person name="Grigoriev I.V."/>
            <person name="Otillar R."/>
            <person name="Salamov A."/>
            <person name="Grimwood J."/>
            <person name="Reid I."/>
            <person name="Ishmael N."/>
            <person name="John T."/>
            <person name="Darmond C."/>
            <person name="Moisan M.-C."/>
            <person name="Henrissat B."/>
            <person name="Coutinho P.M."/>
            <person name="Lombard V."/>
            <person name="Natvig D.O."/>
            <person name="Lindquist E."/>
            <person name="Schmutz J."/>
            <person name="Lucas S."/>
            <person name="Harris P."/>
            <person name="Powlowski J."/>
            <person name="Bellemare A."/>
            <person name="Taylor D."/>
            <person name="Butler G."/>
            <person name="de Vries R.P."/>
            <person name="Allijn I.E."/>
            <person name="van den Brink J."/>
            <person name="Ushinsky S."/>
            <person name="Storms R."/>
            <person name="Powell A.J."/>
            <person name="Paulsen I.T."/>
            <person name="Elbourne L.D.H."/>
            <person name="Baker S.E."/>
            <person name="Magnuson J."/>
            <person name="LaBoissiere S."/>
            <person name="Clutterbuck A.J."/>
            <person name="Martinez D."/>
            <person name="Wogulis M."/>
            <person name="de Leon A.L."/>
            <person name="Rey M.W."/>
            <person name="Tsang A."/>
        </authorList>
    </citation>
    <scope>NUCLEOTIDE SEQUENCE [LARGE SCALE GENOMIC DNA]</scope>
    <source>
        <strain evidence="3">ATCC 42464 / BCRC 31852 / DSM 1799</strain>
    </source>
</reference>
<proteinExistence type="predicted"/>
<keyword evidence="3" id="KW-1185">Reference proteome</keyword>
<dbReference type="AlphaFoldDB" id="G2QB25"/>
<name>G2QB25_THET4</name>
<feature type="region of interest" description="Disordered" evidence="1">
    <location>
        <begin position="204"/>
        <end position="231"/>
    </location>
</feature>
<accession>G2QB25</accession>
<feature type="compositionally biased region" description="Basic and acidic residues" evidence="1">
    <location>
        <begin position="21"/>
        <end position="43"/>
    </location>
</feature>